<keyword evidence="4" id="KW-0378">Hydrolase</keyword>
<comment type="caution">
    <text evidence="4">The sequence shown here is derived from an EMBL/GenBank/DDBJ whole genome shotgun (WGS) entry which is preliminary data.</text>
</comment>
<protein>
    <submittedName>
        <fullName evidence="4">Zinc protease</fullName>
    </submittedName>
</protein>
<feature type="domain" description="Peptidase M16 N-terminal" evidence="2">
    <location>
        <begin position="50"/>
        <end position="189"/>
    </location>
</feature>
<accession>A0A369CJN3</accession>
<keyword evidence="5" id="KW-1185">Reference proteome</keyword>
<dbReference type="GO" id="GO:0046872">
    <property type="term" value="F:metal ion binding"/>
    <property type="evidence" value="ECO:0007669"/>
    <property type="project" value="InterPro"/>
</dbReference>
<name>A0A369CJN3_9GAMM</name>
<dbReference type="GO" id="GO:0006508">
    <property type="term" value="P:proteolysis"/>
    <property type="evidence" value="ECO:0007669"/>
    <property type="project" value="UniProtKB-KW"/>
</dbReference>
<sequence length="442" mass="47206">MSNPERTNAWLAALLLLFLLLPLPALAAPDIQHWETGNGARVYFVPTPALPMVDVRVVFDAGSARNDGHGGLATLVNGLLAEGAGGLDADTIAARLESVGAQLDNDALRDMAVVSLRSLTDPELLAPAVATFATLLAQPDFPDTALERVRQQMLVALEQERQDPAAQARNAWYRAVYGDHPYAAPTLGTPESVNALTRAQVVAFQRRFYVARNAVVAIVGDLDRGRAEALADQVIGRLPAGEPAPPLPPVAALTAPRSVTVAFPSAQTHVLVGQPGIDRRDPDYFPLYVGNHILGGGGFTSRLTREVRDERGLSYSVYSAFVPMRARGPFLLGLQTRNDQAGEALTVLNAVLDKFVAGGPTAAELEAAKRNITGGFPLRIDSNANIVEYLALIGFYRLPLDYLDTFNDRVEAVTAAQVRAAFARRVHPDRLVTVTVGGGGEG</sequence>
<dbReference type="SUPFAM" id="SSF63411">
    <property type="entry name" value="LuxS/MPP-like metallohydrolase"/>
    <property type="match status" value="2"/>
</dbReference>
<dbReference type="InterPro" id="IPR007863">
    <property type="entry name" value="Peptidase_M16_C"/>
</dbReference>
<dbReference type="PANTHER" id="PTHR11851">
    <property type="entry name" value="METALLOPROTEASE"/>
    <property type="match status" value="1"/>
</dbReference>
<evidence type="ECO:0000313" key="4">
    <source>
        <dbReference type="EMBL" id="RCX33285.1"/>
    </source>
</evidence>
<gene>
    <name evidence="4" type="ORF">DFQ59_101586</name>
</gene>
<dbReference type="OrthoDB" id="9811314at2"/>
<evidence type="ECO:0000313" key="5">
    <source>
        <dbReference type="Proteomes" id="UP000252707"/>
    </source>
</evidence>
<evidence type="ECO:0000256" key="1">
    <source>
        <dbReference type="SAM" id="SignalP"/>
    </source>
</evidence>
<dbReference type="Pfam" id="PF05193">
    <property type="entry name" value="Peptidase_M16_C"/>
    <property type="match status" value="1"/>
</dbReference>
<evidence type="ECO:0000259" key="3">
    <source>
        <dbReference type="Pfam" id="PF05193"/>
    </source>
</evidence>
<dbReference type="InterPro" id="IPR011249">
    <property type="entry name" value="Metalloenz_LuxS/M16"/>
</dbReference>
<dbReference type="Pfam" id="PF00675">
    <property type="entry name" value="Peptidase_M16"/>
    <property type="match status" value="1"/>
</dbReference>
<keyword evidence="1" id="KW-0732">Signal</keyword>
<dbReference type="InterPro" id="IPR011765">
    <property type="entry name" value="Pept_M16_N"/>
</dbReference>
<organism evidence="4 5">
    <name type="scientific">Thioalbus denitrificans</name>
    <dbReference type="NCBI Taxonomy" id="547122"/>
    <lineage>
        <taxon>Bacteria</taxon>
        <taxon>Pseudomonadati</taxon>
        <taxon>Pseudomonadota</taxon>
        <taxon>Gammaproteobacteria</taxon>
        <taxon>Chromatiales</taxon>
        <taxon>Ectothiorhodospiraceae</taxon>
        <taxon>Thioalbus</taxon>
    </lineage>
</organism>
<keyword evidence="4" id="KW-0645">Protease</keyword>
<dbReference type="GO" id="GO:0008233">
    <property type="term" value="F:peptidase activity"/>
    <property type="evidence" value="ECO:0007669"/>
    <property type="project" value="UniProtKB-KW"/>
</dbReference>
<feature type="domain" description="Peptidase M16 C-terminal" evidence="3">
    <location>
        <begin position="196"/>
        <end position="371"/>
    </location>
</feature>
<dbReference type="EMBL" id="QPJY01000001">
    <property type="protein sequence ID" value="RCX33285.1"/>
    <property type="molecule type" value="Genomic_DNA"/>
</dbReference>
<evidence type="ECO:0000259" key="2">
    <source>
        <dbReference type="Pfam" id="PF00675"/>
    </source>
</evidence>
<dbReference type="RefSeq" id="WP_114278143.1">
    <property type="nucleotide sequence ID" value="NZ_QPJY01000001.1"/>
</dbReference>
<feature type="chain" id="PRO_5016696592" evidence="1">
    <location>
        <begin position="28"/>
        <end position="442"/>
    </location>
</feature>
<proteinExistence type="predicted"/>
<reference evidence="4 5" key="1">
    <citation type="submission" date="2018-07" db="EMBL/GenBank/DDBJ databases">
        <title>Genomic Encyclopedia of Type Strains, Phase IV (KMG-IV): sequencing the most valuable type-strain genomes for metagenomic binning, comparative biology and taxonomic classification.</title>
        <authorList>
            <person name="Goeker M."/>
        </authorList>
    </citation>
    <scope>NUCLEOTIDE SEQUENCE [LARGE SCALE GENOMIC DNA]</scope>
    <source>
        <strain evidence="4 5">DSM 26407</strain>
    </source>
</reference>
<dbReference type="AlphaFoldDB" id="A0A369CJN3"/>
<feature type="signal peptide" evidence="1">
    <location>
        <begin position="1"/>
        <end position="27"/>
    </location>
</feature>
<dbReference type="InterPro" id="IPR050361">
    <property type="entry name" value="MPP/UQCRC_Complex"/>
</dbReference>
<dbReference type="Gene3D" id="3.30.830.10">
    <property type="entry name" value="Metalloenzyme, LuxS/M16 peptidase-like"/>
    <property type="match status" value="2"/>
</dbReference>
<dbReference type="PANTHER" id="PTHR11851:SF224">
    <property type="entry name" value="PROCESSING PROTEASE"/>
    <property type="match status" value="1"/>
</dbReference>
<dbReference type="Proteomes" id="UP000252707">
    <property type="component" value="Unassembled WGS sequence"/>
</dbReference>